<keyword evidence="4" id="KW-0804">Transcription</keyword>
<protein>
    <submittedName>
        <fullName evidence="7">LysR family transcriptional regulator</fullName>
    </submittedName>
</protein>
<dbReference type="SUPFAM" id="SSF46785">
    <property type="entry name" value="Winged helix' DNA-binding domain"/>
    <property type="match status" value="1"/>
</dbReference>
<accession>A0A6B2JG20</accession>
<dbReference type="PRINTS" id="PR00039">
    <property type="entry name" value="HTHLYSR"/>
</dbReference>
<feature type="domain" description="HTH lysR-type" evidence="6">
    <location>
        <begin position="27"/>
        <end position="84"/>
    </location>
</feature>
<dbReference type="Gene3D" id="3.40.190.10">
    <property type="entry name" value="Periplasmic binding protein-like II"/>
    <property type="match status" value="2"/>
</dbReference>
<evidence type="ECO:0000256" key="4">
    <source>
        <dbReference type="ARBA" id="ARBA00023163"/>
    </source>
</evidence>
<dbReference type="PANTHER" id="PTHR30126">
    <property type="entry name" value="HTH-TYPE TRANSCRIPTIONAL REGULATOR"/>
    <property type="match status" value="1"/>
</dbReference>
<evidence type="ECO:0000313" key="7">
    <source>
        <dbReference type="EMBL" id="NDV00081.1"/>
    </source>
</evidence>
<feature type="compositionally biased region" description="Basic and acidic residues" evidence="5">
    <location>
        <begin position="1"/>
        <end position="19"/>
    </location>
</feature>
<dbReference type="Pfam" id="PF00126">
    <property type="entry name" value="HTH_1"/>
    <property type="match status" value="1"/>
</dbReference>
<organism evidence="7 8">
    <name type="scientific">Pseudoroseicyclus tamaricis</name>
    <dbReference type="NCBI Taxonomy" id="2705421"/>
    <lineage>
        <taxon>Bacteria</taxon>
        <taxon>Pseudomonadati</taxon>
        <taxon>Pseudomonadota</taxon>
        <taxon>Alphaproteobacteria</taxon>
        <taxon>Rhodobacterales</taxon>
        <taxon>Paracoccaceae</taxon>
        <taxon>Pseudoroseicyclus</taxon>
    </lineage>
</organism>
<reference evidence="7 8" key="1">
    <citation type="submission" date="2020-02" db="EMBL/GenBank/DDBJ databases">
        <title>Pseudoroseicyclus tamarix, sp. nov., isolated from offshore sediment of a Tamarix chinensis forest.</title>
        <authorList>
            <person name="Gai Y."/>
        </authorList>
    </citation>
    <scope>NUCLEOTIDE SEQUENCE [LARGE SCALE GENOMIC DNA]</scope>
    <source>
        <strain evidence="7 8">CLL3-39</strain>
    </source>
</reference>
<dbReference type="AlphaFoldDB" id="A0A6B2JG20"/>
<dbReference type="InterPro" id="IPR000847">
    <property type="entry name" value="LysR_HTH_N"/>
</dbReference>
<dbReference type="Proteomes" id="UP000474757">
    <property type="component" value="Unassembled WGS sequence"/>
</dbReference>
<gene>
    <name evidence="7" type="ORF">GZA08_03750</name>
</gene>
<dbReference type="PANTHER" id="PTHR30126:SF40">
    <property type="entry name" value="HTH-TYPE TRANSCRIPTIONAL REGULATOR GLTR"/>
    <property type="match status" value="1"/>
</dbReference>
<sequence>MKDAPEPAAADRAESDAPRAPRSGSGPTLHQLRIFRAVARAETLTRAAKDLGLTQPTLSLQLGKLESTVGTRLFHRRPGEMALTEAGEFLLPHVEQMLRILTEAEDGMARFRGGYQSVLRLAGLDSVLRGVLPVAVGQMQAAYPDISFDIRESAPAEVVELLHARRINIGLVAANSLGGAAGAFEQLPIMEDPYVLVVPDGLDLDGVRDPDVELSAAQRAVLRRSVHFVFGSSHGTRVSDWYDRLLPGHSPIAHCRSFDTALSFVRAGTGVCIAPALATLGGAAQLEGVRRYRIDVPPRRILALLLAQQRRLEPVATLVSQLQEAGAAWSFDGVRRAPPFLSTPLPGGAG</sequence>
<evidence type="ECO:0000259" key="6">
    <source>
        <dbReference type="PROSITE" id="PS50931"/>
    </source>
</evidence>
<dbReference type="SUPFAM" id="SSF53850">
    <property type="entry name" value="Periplasmic binding protein-like II"/>
    <property type="match status" value="1"/>
</dbReference>
<evidence type="ECO:0000256" key="1">
    <source>
        <dbReference type="ARBA" id="ARBA00009437"/>
    </source>
</evidence>
<evidence type="ECO:0000256" key="2">
    <source>
        <dbReference type="ARBA" id="ARBA00023015"/>
    </source>
</evidence>
<keyword evidence="2" id="KW-0805">Transcription regulation</keyword>
<feature type="region of interest" description="Disordered" evidence="5">
    <location>
        <begin position="1"/>
        <end position="27"/>
    </location>
</feature>
<evidence type="ECO:0000256" key="5">
    <source>
        <dbReference type="SAM" id="MobiDB-lite"/>
    </source>
</evidence>
<evidence type="ECO:0000256" key="3">
    <source>
        <dbReference type="ARBA" id="ARBA00023125"/>
    </source>
</evidence>
<keyword evidence="3" id="KW-0238">DNA-binding</keyword>
<dbReference type="Pfam" id="PF03466">
    <property type="entry name" value="LysR_substrate"/>
    <property type="match status" value="1"/>
</dbReference>
<comment type="similarity">
    <text evidence="1">Belongs to the LysR transcriptional regulatory family.</text>
</comment>
<keyword evidence="8" id="KW-1185">Reference proteome</keyword>
<dbReference type="PROSITE" id="PS50931">
    <property type="entry name" value="HTH_LYSR"/>
    <property type="match status" value="1"/>
</dbReference>
<dbReference type="InterPro" id="IPR036390">
    <property type="entry name" value="WH_DNA-bd_sf"/>
</dbReference>
<dbReference type="RefSeq" id="WP_163890071.1">
    <property type="nucleotide sequence ID" value="NZ_JAAGAB010000001.1"/>
</dbReference>
<evidence type="ECO:0000313" key="8">
    <source>
        <dbReference type="Proteomes" id="UP000474757"/>
    </source>
</evidence>
<dbReference type="GO" id="GO:0000976">
    <property type="term" value="F:transcription cis-regulatory region binding"/>
    <property type="evidence" value="ECO:0007669"/>
    <property type="project" value="TreeGrafter"/>
</dbReference>
<dbReference type="GO" id="GO:0003700">
    <property type="term" value="F:DNA-binding transcription factor activity"/>
    <property type="evidence" value="ECO:0007669"/>
    <property type="project" value="InterPro"/>
</dbReference>
<dbReference type="FunFam" id="1.10.10.10:FF:000001">
    <property type="entry name" value="LysR family transcriptional regulator"/>
    <property type="match status" value="1"/>
</dbReference>
<comment type="caution">
    <text evidence="7">The sequence shown here is derived from an EMBL/GenBank/DDBJ whole genome shotgun (WGS) entry which is preliminary data.</text>
</comment>
<name>A0A6B2JG20_9RHOB</name>
<dbReference type="InterPro" id="IPR005119">
    <property type="entry name" value="LysR_subst-bd"/>
</dbReference>
<proteinExistence type="inferred from homology"/>
<dbReference type="Gene3D" id="1.10.10.10">
    <property type="entry name" value="Winged helix-like DNA-binding domain superfamily/Winged helix DNA-binding domain"/>
    <property type="match status" value="1"/>
</dbReference>
<dbReference type="InterPro" id="IPR036388">
    <property type="entry name" value="WH-like_DNA-bd_sf"/>
</dbReference>
<dbReference type="EMBL" id="JAAGAB010000001">
    <property type="protein sequence ID" value="NDV00081.1"/>
    <property type="molecule type" value="Genomic_DNA"/>
</dbReference>